<evidence type="ECO:0000256" key="2">
    <source>
        <dbReference type="ARBA" id="ARBA00007783"/>
    </source>
</evidence>
<accession>A0ABW4WZN4</accession>
<keyword evidence="4 9" id="KW-1003">Cell membrane</keyword>
<evidence type="ECO:0000256" key="6">
    <source>
        <dbReference type="ARBA" id="ARBA00022692"/>
    </source>
</evidence>
<feature type="transmembrane region" description="Helical" evidence="9">
    <location>
        <begin position="255"/>
        <end position="276"/>
    </location>
</feature>
<name>A0ABW4WZN4_9BACT</name>
<keyword evidence="12" id="KW-1185">Reference proteome</keyword>
<evidence type="ECO:0000313" key="11">
    <source>
        <dbReference type="EMBL" id="MFD2068032.1"/>
    </source>
</evidence>
<sequence length="287" mass="33094">MSTNERKWDWEIGSKTSYWGWSLPELWAYRHLVANHVRRDFLLNYQQTVLGPVWILIQPIFTLVTYIVVFYKLVGISTGNVPAVLFYFSGIVLWNFFNDSFGGTAFTFKEHAHVFSKVYFPRILMPISALSTHFLRFLMQLLLLVLGTVYYWLFQGFELRFQPWIFALPIAIFLVGTIGLGLGLIFSVLTAKYRDLINFVNLGLRLFMFLTPVIYPVAFISEKAAWAQWLVQLNPLTPLFELFRLSLFGEGTVTVIQLAYSALFAIVLLFSALLVFNKQGDKLIDVV</sequence>
<evidence type="ECO:0000259" key="10">
    <source>
        <dbReference type="PROSITE" id="PS51012"/>
    </source>
</evidence>
<reference evidence="12" key="1">
    <citation type="journal article" date="2019" name="Int. J. Syst. Evol. Microbiol.">
        <title>The Global Catalogue of Microorganisms (GCM) 10K type strain sequencing project: providing services to taxonomists for standard genome sequencing and annotation.</title>
        <authorList>
            <consortium name="The Broad Institute Genomics Platform"/>
            <consortium name="The Broad Institute Genome Sequencing Center for Infectious Disease"/>
            <person name="Wu L."/>
            <person name="Ma J."/>
        </authorList>
    </citation>
    <scope>NUCLEOTIDE SEQUENCE [LARGE SCALE GENOMIC DNA]</scope>
    <source>
        <strain evidence="12">JCM 16545</strain>
    </source>
</reference>
<feature type="transmembrane region" description="Helical" evidence="9">
    <location>
        <begin position="202"/>
        <end position="221"/>
    </location>
</feature>
<evidence type="ECO:0000313" key="12">
    <source>
        <dbReference type="Proteomes" id="UP001597369"/>
    </source>
</evidence>
<evidence type="ECO:0000256" key="3">
    <source>
        <dbReference type="ARBA" id="ARBA00022448"/>
    </source>
</evidence>
<dbReference type="PANTHER" id="PTHR30413">
    <property type="entry name" value="INNER MEMBRANE TRANSPORT PERMEASE"/>
    <property type="match status" value="1"/>
</dbReference>
<proteinExistence type="inferred from homology"/>
<dbReference type="Pfam" id="PF01061">
    <property type="entry name" value="ABC2_membrane"/>
    <property type="match status" value="1"/>
</dbReference>
<evidence type="ECO:0000256" key="4">
    <source>
        <dbReference type="ARBA" id="ARBA00022475"/>
    </source>
</evidence>
<feature type="transmembrane region" description="Helical" evidence="9">
    <location>
        <begin position="49"/>
        <end position="73"/>
    </location>
</feature>
<keyword evidence="3 9" id="KW-0813">Transport</keyword>
<keyword evidence="6 9" id="KW-0812">Transmembrane</keyword>
<comment type="subcellular location">
    <subcellularLocation>
        <location evidence="1">Cell inner membrane</location>
        <topology evidence="1">Multi-pass membrane protein</topology>
    </subcellularLocation>
    <subcellularLocation>
        <location evidence="9">Cell membrane</location>
        <topology evidence="9">Multi-pass membrane protein</topology>
    </subcellularLocation>
</comment>
<dbReference type="PANTHER" id="PTHR30413:SF8">
    <property type="entry name" value="TRANSPORT PERMEASE PROTEIN"/>
    <property type="match status" value="1"/>
</dbReference>
<dbReference type="RefSeq" id="WP_229963104.1">
    <property type="nucleotide sequence ID" value="NZ_JAJJWI010000053.1"/>
</dbReference>
<evidence type="ECO:0000256" key="1">
    <source>
        <dbReference type="ARBA" id="ARBA00004429"/>
    </source>
</evidence>
<comment type="caution">
    <text evidence="11">The sequence shown here is derived from an EMBL/GenBank/DDBJ whole genome shotgun (WGS) entry which is preliminary data.</text>
</comment>
<feature type="domain" description="ABC transmembrane type-2" evidence="10">
    <location>
        <begin position="50"/>
        <end position="279"/>
    </location>
</feature>
<dbReference type="InterPro" id="IPR013525">
    <property type="entry name" value="ABC2_TM"/>
</dbReference>
<dbReference type="EMBL" id="JBHUHV010000041">
    <property type="protein sequence ID" value="MFD2068032.1"/>
    <property type="molecule type" value="Genomic_DNA"/>
</dbReference>
<keyword evidence="8 9" id="KW-0472">Membrane</keyword>
<comment type="similarity">
    <text evidence="2 9">Belongs to the ABC-2 integral membrane protein family.</text>
</comment>
<evidence type="ECO:0000256" key="8">
    <source>
        <dbReference type="ARBA" id="ARBA00023136"/>
    </source>
</evidence>
<evidence type="ECO:0000256" key="5">
    <source>
        <dbReference type="ARBA" id="ARBA00022519"/>
    </source>
</evidence>
<gene>
    <name evidence="11" type="ORF">ACFSKU_14140</name>
</gene>
<keyword evidence="5" id="KW-0997">Cell inner membrane</keyword>
<organism evidence="11 12">
    <name type="scientific">Pontibacter silvestris</name>
    <dbReference type="NCBI Taxonomy" id="2305183"/>
    <lineage>
        <taxon>Bacteria</taxon>
        <taxon>Pseudomonadati</taxon>
        <taxon>Bacteroidota</taxon>
        <taxon>Cytophagia</taxon>
        <taxon>Cytophagales</taxon>
        <taxon>Hymenobacteraceae</taxon>
        <taxon>Pontibacter</taxon>
    </lineage>
</organism>
<feature type="transmembrane region" description="Helical" evidence="9">
    <location>
        <begin position="79"/>
        <end position="97"/>
    </location>
</feature>
<dbReference type="PROSITE" id="PS51012">
    <property type="entry name" value="ABC_TM2"/>
    <property type="match status" value="1"/>
</dbReference>
<feature type="transmembrane region" description="Helical" evidence="9">
    <location>
        <begin position="134"/>
        <end position="153"/>
    </location>
</feature>
<dbReference type="Proteomes" id="UP001597369">
    <property type="component" value="Unassembled WGS sequence"/>
</dbReference>
<evidence type="ECO:0000256" key="9">
    <source>
        <dbReference type="RuleBase" id="RU361157"/>
    </source>
</evidence>
<dbReference type="InterPro" id="IPR047817">
    <property type="entry name" value="ABC2_TM_bact-type"/>
</dbReference>
<protein>
    <recommendedName>
        <fullName evidence="9">Transport permease protein</fullName>
    </recommendedName>
</protein>
<evidence type="ECO:0000256" key="7">
    <source>
        <dbReference type="ARBA" id="ARBA00022989"/>
    </source>
</evidence>
<feature type="transmembrane region" description="Helical" evidence="9">
    <location>
        <begin position="165"/>
        <end position="190"/>
    </location>
</feature>
<keyword evidence="7 9" id="KW-1133">Transmembrane helix</keyword>